<organism evidence="2 3">
    <name type="scientific">Cinchona calisaya</name>
    <dbReference type="NCBI Taxonomy" id="153742"/>
    <lineage>
        <taxon>Eukaryota</taxon>
        <taxon>Viridiplantae</taxon>
        <taxon>Streptophyta</taxon>
        <taxon>Embryophyta</taxon>
        <taxon>Tracheophyta</taxon>
        <taxon>Spermatophyta</taxon>
        <taxon>Magnoliopsida</taxon>
        <taxon>eudicotyledons</taxon>
        <taxon>Gunneridae</taxon>
        <taxon>Pentapetalae</taxon>
        <taxon>asterids</taxon>
        <taxon>lamiids</taxon>
        <taxon>Gentianales</taxon>
        <taxon>Rubiaceae</taxon>
        <taxon>Cinchonoideae</taxon>
        <taxon>Cinchoneae</taxon>
        <taxon>Cinchona</taxon>
    </lineage>
</organism>
<evidence type="ECO:0000259" key="1">
    <source>
        <dbReference type="Pfam" id="PF04937"/>
    </source>
</evidence>
<dbReference type="PANTHER" id="PTHR32166">
    <property type="entry name" value="OSJNBA0013A04.12 PROTEIN"/>
    <property type="match status" value="1"/>
</dbReference>
<comment type="caution">
    <text evidence="2">The sequence shown here is derived from an EMBL/GenBank/DDBJ whole genome shotgun (WGS) entry which is preliminary data.</text>
</comment>
<sequence length="369" mass="41925">MRKKLDWKREFKDVIPKEIPLAFHLDVIPKEIPLAFHLSRVLSSKLILSRLPLSQTNPPIETNEENSKQVEELMAQGRVREIMSLCAMQVILVPKHYASWHMFCNNPFAGGGIHRMKLHLAGEMVNVAPCTKEYAQKSKEKSADFWEQNSYGRSVNDFDGNDIQEIPPPLAKGVSINMVEASASQGKRKAMRGMTLILKNVVHMVTDNASNYKATGLKISERDPTICWSPYAAHRINLILKDIGELSDVKALVDLASTVTVFLYNHKFTLNWFWKSKGWKEIIHPGETGFATTFISLKSLYDWKENLQALVTSGDYKIFLKMVKGKKAKQIVLDDKPWNNCLILVRITGPLIRLLRVCDVDEKPSMGYV</sequence>
<dbReference type="SUPFAM" id="SSF53098">
    <property type="entry name" value="Ribonuclease H-like"/>
    <property type="match status" value="1"/>
</dbReference>
<gene>
    <name evidence="2" type="ORF">ACH5RR_025726</name>
</gene>
<dbReference type="InterPro" id="IPR012337">
    <property type="entry name" value="RNaseH-like_sf"/>
</dbReference>
<reference evidence="2 3" key="1">
    <citation type="submission" date="2024-11" db="EMBL/GenBank/DDBJ databases">
        <title>A near-complete genome assembly of Cinchona calisaya.</title>
        <authorList>
            <person name="Lian D.C."/>
            <person name="Zhao X.W."/>
            <person name="Wei L."/>
        </authorList>
    </citation>
    <scope>NUCLEOTIDE SEQUENCE [LARGE SCALE GENOMIC DNA]</scope>
    <source>
        <tissue evidence="2">Nenye</tissue>
    </source>
</reference>
<protein>
    <recommendedName>
        <fullName evidence="1">DUF659 domain-containing protein</fullName>
    </recommendedName>
</protein>
<dbReference type="Pfam" id="PF04937">
    <property type="entry name" value="DUF659"/>
    <property type="match status" value="1"/>
</dbReference>
<dbReference type="AlphaFoldDB" id="A0ABD2Z2T3"/>
<proteinExistence type="predicted"/>
<feature type="domain" description="DUF659" evidence="1">
    <location>
        <begin position="199"/>
        <end position="259"/>
    </location>
</feature>
<name>A0ABD2Z2T3_9GENT</name>
<dbReference type="InterPro" id="IPR007021">
    <property type="entry name" value="DUF659"/>
</dbReference>
<evidence type="ECO:0000313" key="3">
    <source>
        <dbReference type="Proteomes" id="UP001630127"/>
    </source>
</evidence>
<dbReference type="Proteomes" id="UP001630127">
    <property type="component" value="Unassembled WGS sequence"/>
</dbReference>
<keyword evidence="3" id="KW-1185">Reference proteome</keyword>
<accession>A0ABD2Z2T3</accession>
<evidence type="ECO:0000313" key="2">
    <source>
        <dbReference type="EMBL" id="KAL3513009.1"/>
    </source>
</evidence>
<dbReference type="PANTHER" id="PTHR32166:SF121">
    <property type="entry name" value="DUF659 DOMAIN-CONTAINING PROTEIN"/>
    <property type="match status" value="1"/>
</dbReference>
<dbReference type="EMBL" id="JBJUIK010000011">
    <property type="protein sequence ID" value="KAL3513009.1"/>
    <property type="molecule type" value="Genomic_DNA"/>
</dbReference>